<dbReference type="Gene3D" id="2.40.10.120">
    <property type="match status" value="1"/>
</dbReference>
<evidence type="ECO:0000256" key="1">
    <source>
        <dbReference type="ARBA" id="ARBA00022670"/>
    </source>
</evidence>
<evidence type="ECO:0000313" key="4">
    <source>
        <dbReference type="EMBL" id="MCE0743595.1"/>
    </source>
</evidence>
<dbReference type="Pfam" id="PF13180">
    <property type="entry name" value="PDZ_2"/>
    <property type="match status" value="1"/>
</dbReference>
<proteinExistence type="predicted"/>
<keyword evidence="1" id="KW-0645">Protease</keyword>
<dbReference type="Gene3D" id="2.30.42.10">
    <property type="match status" value="1"/>
</dbReference>
<dbReference type="InterPro" id="IPR036034">
    <property type="entry name" value="PDZ_sf"/>
</dbReference>
<name>A0ABS8VSJ8_9PROT</name>
<dbReference type="SUPFAM" id="SSF50494">
    <property type="entry name" value="Trypsin-like serine proteases"/>
    <property type="match status" value="1"/>
</dbReference>
<sequence>MTGLSCFRPSRLRLGRRRDWLSSPARGRFAFSLLSAGLLAGQGFETSRAHADGVAASPAVPAASSSVSGPVSNDMAAVLGVARPLTFAPLVKKVGPAVVNIAVTRDINPSSSKRLHVLPDVKGTPLERRFRERLRRHGEEMLGAGSGFIIDPSGIIVTNNHVVGDASNITVSLSNGHELPARVLGVDDLTDIAVIKVESLTPLPYVKWGESRQVQVGDWIMAAGNPFGLGSSITAGIVSARGRDIGASPFDDFLQLDAPINPGNSGGPTFNMQGEVIAINTAIVSPTGGSVGIGFSIPSELVIPVVEALRTSGHIERGWLGVTLEDEEGQDGARVVDADKGGAAQLAGLRKNDFIITVGAEHVENARTLIRIIAATKPGTTLPLTVRRKAVVLKMQVSIGTRPVDDGRYGDGDDQ</sequence>
<dbReference type="InterPro" id="IPR001478">
    <property type="entry name" value="PDZ"/>
</dbReference>
<dbReference type="RefSeq" id="WP_232877158.1">
    <property type="nucleotide sequence ID" value="NZ_JAJSOJ010000018.1"/>
</dbReference>
<dbReference type="PANTHER" id="PTHR43343">
    <property type="entry name" value="PEPTIDASE S12"/>
    <property type="match status" value="1"/>
</dbReference>
<dbReference type="InterPro" id="IPR001940">
    <property type="entry name" value="Peptidase_S1C"/>
</dbReference>
<keyword evidence="5" id="KW-1185">Reference proteome</keyword>
<reference evidence="4 5" key="1">
    <citation type="submission" date="2021-12" db="EMBL/GenBank/DDBJ databases">
        <title>Genome sequence of Acetobacter sicerae DmPark20a_162.</title>
        <authorList>
            <person name="Chaston J.M."/>
        </authorList>
    </citation>
    <scope>NUCLEOTIDE SEQUENCE [LARGE SCALE GENOMIC DNA]</scope>
    <source>
        <strain evidence="4 5">DmPark20a_162</strain>
    </source>
</reference>
<dbReference type="PRINTS" id="PR00834">
    <property type="entry name" value="PROTEASES2C"/>
</dbReference>
<feature type="domain" description="PDZ" evidence="3">
    <location>
        <begin position="305"/>
        <end position="390"/>
    </location>
</feature>
<dbReference type="EMBL" id="JAJSOJ010000018">
    <property type="protein sequence ID" value="MCE0743595.1"/>
    <property type="molecule type" value="Genomic_DNA"/>
</dbReference>
<dbReference type="InterPro" id="IPR009003">
    <property type="entry name" value="Peptidase_S1_PA"/>
</dbReference>
<dbReference type="SMART" id="SM00228">
    <property type="entry name" value="PDZ"/>
    <property type="match status" value="1"/>
</dbReference>
<dbReference type="Pfam" id="PF13365">
    <property type="entry name" value="Trypsin_2"/>
    <property type="match status" value="1"/>
</dbReference>
<gene>
    <name evidence="4" type="ORF">LWC05_06755</name>
</gene>
<evidence type="ECO:0000256" key="2">
    <source>
        <dbReference type="ARBA" id="ARBA00022801"/>
    </source>
</evidence>
<accession>A0ABS8VSJ8</accession>
<dbReference type="PROSITE" id="PS50106">
    <property type="entry name" value="PDZ"/>
    <property type="match status" value="1"/>
</dbReference>
<organism evidence="4 5">
    <name type="scientific">Acetobacter sicerae</name>
    <dbReference type="NCBI Taxonomy" id="85325"/>
    <lineage>
        <taxon>Bacteria</taxon>
        <taxon>Pseudomonadati</taxon>
        <taxon>Pseudomonadota</taxon>
        <taxon>Alphaproteobacteria</taxon>
        <taxon>Acetobacterales</taxon>
        <taxon>Acetobacteraceae</taxon>
        <taxon>Acetobacter</taxon>
    </lineage>
</organism>
<dbReference type="SUPFAM" id="SSF50156">
    <property type="entry name" value="PDZ domain-like"/>
    <property type="match status" value="1"/>
</dbReference>
<dbReference type="Proteomes" id="UP001521074">
    <property type="component" value="Unassembled WGS sequence"/>
</dbReference>
<evidence type="ECO:0000259" key="3">
    <source>
        <dbReference type="PROSITE" id="PS50106"/>
    </source>
</evidence>
<evidence type="ECO:0000313" key="5">
    <source>
        <dbReference type="Proteomes" id="UP001521074"/>
    </source>
</evidence>
<comment type="caution">
    <text evidence="4">The sequence shown here is derived from an EMBL/GenBank/DDBJ whole genome shotgun (WGS) entry which is preliminary data.</text>
</comment>
<dbReference type="PANTHER" id="PTHR43343:SF3">
    <property type="entry name" value="PROTEASE DO-LIKE 8, CHLOROPLASTIC"/>
    <property type="match status" value="1"/>
</dbReference>
<protein>
    <submittedName>
        <fullName evidence="4">Trypsin-like peptidase domain-containing protein</fullName>
    </submittedName>
</protein>
<keyword evidence="2" id="KW-0378">Hydrolase</keyword>
<dbReference type="InterPro" id="IPR051201">
    <property type="entry name" value="Chloro_Bact_Ser_Proteases"/>
</dbReference>